<evidence type="ECO:0000313" key="4">
    <source>
        <dbReference type="Proteomes" id="UP000275846"/>
    </source>
</evidence>
<evidence type="ECO:0000259" key="2">
    <source>
        <dbReference type="Pfam" id="PF09747"/>
    </source>
</evidence>
<dbReference type="PANTHER" id="PTHR31840:SF1">
    <property type="entry name" value="COILED-COIL DOMAIN-CONTAINING PROTEIN 97"/>
    <property type="match status" value="1"/>
</dbReference>
<name>A0A183SKS7_SCHSO</name>
<keyword evidence="4" id="KW-1185">Reference proteome</keyword>
<reference evidence="3 4" key="2">
    <citation type="submission" date="2018-11" db="EMBL/GenBank/DDBJ databases">
        <authorList>
            <consortium name="Pathogen Informatics"/>
        </authorList>
    </citation>
    <scope>NUCLEOTIDE SEQUENCE [LARGE SCALE GENOMIC DNA]</scope>
    <source>
        <strain evidence="3 4">NST_G2</strain>
    </source>
</reference>
<organism evidence="5">
    <name type="scientific">Schistocephalus solidus</name>
    <name type="common">Tapeworm</name>
    <dbReference type="NCBI Taxonomy" id="70667"/>
    <lineage>
        <taxon>Eukaryota</taxon>
        <taxon>Metazoa</taxon>
        <taxon>Spiralia</taxon>
        <taxon>Lophotrochozoa</taxon>
        <taxon>Platyhelminthes</taxon>
        <taxon>Cestoda</taxon>
        <taxon>Eucestoda</taxon>
        <taxon>Diphyllobothriidea</taxon>
        <taxon>Diphyllobothriidae</taxon>
        <taxon>Schistocephalus</taxon>
    </lineage>
</organism>
<dbReference type="STRING" id="70667.A0A183SKS7"/>
<protein>
    <submittedName>
        <fullName evidence="5">DUF2052 domain-containing protein</fullName>
    </submittedName>
</protein>
<sequence length="360" mass="41398">MGSPISGLIAEAVLQLLDSLFFQHHTRKFWAQHLDNIFVIIKRDQGPTFKERLNDVFPDIQFTMDEKENSQLEISARRCSSNNTLTGVRSQDVSAAQLEDSSPLQLMFSRLVAQDGPHFRHQTRDEPPLTDEEKIKIVSDLFLKNPGQFLARYSSFLVWPDDAGCFDQHLDDFTVQFYLRKAGVKFCAADNLPAKPVIAPDDNALGKKRCRIKNRRYKAMMRMKAEADEDPTNGYFSHEQMRERDPELWEDMVGRYASAEQRRALLGHQYDSFSGMLLSQILDSEMARPPVFETDEFCAIFRAVDNDESLDDDPDLNRDAEESYFDAESPKSIRLDDGDDDEQEQEQEEMQRWEASVSGS</sequence>
<dbReference type="OrthoDB" id="333176at2759"/>
<dbReference type="Pfam" id="PF09747">
    <property type="entry name" value="CCD97-like_C"/>
    <property type="match status" value="1"/>
</dbReference>
<dbReference type="InterPro" id="IPR018613">
    <property type="entry name" value="Ccdc97-like"/>
</dbReference>
<dbReference type="InterPro" id="IPR040233">
    <property type="entry name" value="CCD97-like_C"/>
</dbReference>
<dbReference type="Proteomes" id="UP000275846">
    <property type="component" value="Unassembled WGS sequence"/>
</dbReference>
<evidence type="ECO:0000313" key="3">
    <source>
        <dbReference type="EMBL" id="VDL91210.1"/>
    </source>
</evidence>
<feature type="compositionally biased region" description="Acidic residues" evidence="1">
    <location>
        <begin position="337"/>
        <end position="348"/>
    </location>
</feature>
<feature type="domain" description="CCD97-like C-terminal" evidence="2">
    <location>
        <begin position="214"/>
        <end position="287"/>
    </location>
</feature>
<reference evidence="5" key="1">
    <citation type="submission" date="2016-06" db="UniProtKB">
        <authorList>
            <consortium name="WormBaseParasite"/>
        </authorList>
    </citation>
    <scope>IDENTIFICATION</scope>
</reference>
<gene>
    <name evidence="3" type="ORF">SSLN_LOCUS4825</name>
</gene>
<feature type="region of interest" description="Disordered" evidence="1">
    <location>
        <begin position="308"/>
        <end position="360"/>
    </location>
</feature>
<evidence type="ECO:0000313" key="5">
    <source>
        <dbReference type="WBParaSite" id="SSLN_0000498001-mRNA-1"/>
    </source>
</evidence>
<accession>A0A183SKS7</accession>
<dbReference type="WBParaSite" id="SSLN_0000498001-mRNA-1">
    <property type="protein sequence ID" value="SSLN_0000498001-mRNA-1"/>
    <property type="gene ID" value="SSLN_0000498001"/>
</dbReference>
<dbReference type="PANTHER" id="PTHR31840">
    <property type="entry name" value="COILED-COIL DOMAIN-CONTAINING PROTEIN 97"/>
    <property type="match status" value="1"/>
</dbReference>
<evidence type="ECO:0000256" key="1">
    <source>
        <dbReference type="SAM" id="MobiDB-lite"/>
    </source>
</evidence>
<dbReference type="AlphaFoldDB" id="A0A183SKS7"/>
<proteinExistence type="predicted"/>
<dbReference type="EMBL" id="UYSU01033012">
    <property type="protein sequence ID" value="VDL91210.1"/>
    <property type="molecule type" value="Genomic_DNA"/>
</dbReference>